<protein>
    <recommendedName>
        <fullName evidence="4">Beta-lactamase-inhibitor-like, PepSY-like</fullName>
    </recommendedName>
</protein>
<keyword evidence="1" id="KW-0732">Signal</keyword>
<accession>A0A1M6JL49</accession>
<feature type="chain" id="PRO_5013042361" description="Beta-lactamase-inhibitor-like, PepSY-like" evidence="1">
    <location>
        <begin position="20"/>
        <end position="99"/>
    </location>
</feature>
<dbReference type="SUPFAM" id="SSF160574">
    <property type="entry name" value="BT0923-like"/>
    <property type="match status" value="1"/>
</dbReference>
<reference evidence="3" key="1">
    <citation type="submission" date="2016-11" db="EMBL/GenBank/DDBJ databases">
        <authorList>
            <person name="Varghese N."/>
            <person name="Submissions S."/>
        </authorList>
    </citation>
    <scope>NUCLEOTIDE SEQUENCE [LARGE SCALE GENOMIC DNA]</scope>
    <source>
        <strain evidence="3">CGMCC 1.8863</strain>
    </source>
</reference>
<dbReference type="STRING" id="558155.SAMN04487911_12242"/>
<dbReference type="RefSeq" id="WP_072765165.1">
    <property type="nucleotide sequence ID" value="NZ_FQYX01000022.1"/>
</dbReference>
<name>A0A1M6JL49_9FLAO</name>
<evidence type="ECO:0000313" key="2">
    <source>
        <dbReference type="EMBL" id="SHJ47427.1"/>
    </source>
</evidence>
<organism evidence="2 3">
    <name type="scientific">Arenibacter nanhaiticus</name>
    <dbReference type="NCBI Taxonomy" id="558155"/>
    <lineage>
        <taxon>Bacteria</taxon>
        <taxon>Pseudomonadati</taxon>
        <taxon>Bacteroidota</taxon>
        <taxon>Flavobacteriia</taxon>
        <taxon>Flavobacteriales</taxon>
        <taxon>Flavobacteriaceae</taxon>
        <taxon>Arenibacter</taxon>
    </lineage>
</organism>
<proteinExistence type="predicted"/>
<evidence type="ECO:0000313" key="3">
    <source>
        <dbReference type="Proteomes" id="UP000184231"/>
    </source>
</evidence>
<dbReference type="OrthoDB" id="1099258at2"/>
<evidence type="ECO:0008006" key="4">
    <source>
        <dbReference type="Google" id="ProtNLM"/>
    </source>
</evidence>
<dbReference type="Gene3D" id="3.40.1420.30">
    <property type="match status" value="1"/>
</dbReference>
<sequence length="99" mass="10641">MKKLFVIAVVSFGSFTAFAQQVATAADVATEIVSQEEFSEIEISALPEAVTKAVATSFPSASISKAYVNKKEQYKVEVALEDGTSASFIADKKGNWIEE</sequence>
<evidence type="ECO:0000256" key="1">
    <source>
        <dbReference type="SAM" id="SignalP"/>
    </source>
</evidence>
<dbReference type="EMBL" id="FQYX01000022">
    <property type="protein sequence ID" value="SHJ47427.1"/>
    <property type="molecule type" value="Genomic_DNA"/>
</dbReference>
<feature type="signal peptide" evidence="1">
    <location>
        <begin position="1"/>
        <end position="19"/>
    </location>
</feature>
<dbReference type="AlphaFoldDB" id="A0A1M6JL49"/>
<gene>
    <name evidence="2" type="ORF">SAMN04487911_12242</name>
</gene>
<keyword evidence="3" id="KW-1185">Reference proteome</keyword>
<dbReference type="Proteomes" id="UP000184231">
    <property type="component" value="Unassembled WGS sequence"/>
</dbReference>